<evidence type="ECO:0000259" key="1">
    <source>
        <dbReference type="Pfam" id="PF22917"/>
    </source>
</evidence>
<comment type="caution">
    <text evidence="2">The sequence shown here is derived from an EMBL/GenBank/DDBJ whole genome shotgun (WGS) entry which is preliminary data.</text>
</comment>
<dbReference type="Pfam" id="PF22917">
    <property type="entry name" value="PRISE"/>
    <property type="match status" value="1"/>
</dbReference>
<protein>
    <recommendedName>
        <fullName evidence="1">PRISE-like Rossmann-fold domain-containing protein</fullName>
    </recommendedName>
</protein>
<evidence type="ECO:0000313" key="3">
    <source>
        <dbReference type="Proteomes" id="UP001149074"/>
    </source>
</evidence>
<dbReference type="RefSeq" id="XP_056469408.1">
    <property type="nucleotide sequence ID" value="XM_056624420.1"/>
</dbReference>
<dbReference type="SUPFAM" id="SSF51735">
    <property type="entry name" value="NAD(P)-binding Rossmann-fold domains"/>
    <property type="match status" value="1"/>
</dbReference>
<dbReference type="InterPro" id="IPR036291">
    <property type="entry name" value="NAD(P)-bd_dom_sf"/>
</dbReference>
<reference evidence="2" key="1">
    <citation type="submission" date="2022-11" db="EMBL/GenBank/DDBJ databases">
        <authorList>
            <person name="Petersen C."/>
        </authorList>
    </citation>
    <scope>NUCLEOTIDE SEQUENCE</scope>
    <source>
        <strain evidence="2">IBT 30761</strain>
    </source>
</reference>
<feature type="domain" description="PRISE-like Rossmann-fold" evidence="1">
    <location>
        <begin position="29"/>
        <end position="310"/>
    </location>
</feature>
<dbReference type="CDD" id="cd08948">
    <property type="entry name" value="5beta-POR_like_SDR_a"/>
    <property type="match status" value="1"/>
</dbReference>
<keyword evidence="3" id="KW-1185">Reference proteome</keyword>
<dbReference type="PANTHER" id="PTHR32487:SF29">
    <property type="entry name" value="NAD-DEPENDENT EPIMERASE_DEHYDRATASE DOMAIN-CONTAINING PROTEIN"/>
    <property type="match status" value="1"/>
</dbReference>
<sequence>MTAQLVCSKGSLHGLPTYPDDPCLTDLNALVTGANGISGYHMVRVLAAAPQRWSRIYCLSRRPPPENFFQDLGDGAPRVEHISVDFLSDPLHIAEALKEKIQRVDHVFFFSYMQTQQKGNVLGMWSDASALADVNSTLLSNFLVGLKEANLQPKRFLLQTGAKNYGFHMGPATNPSFESDPRVLLEDNFYYPQEDALINYCEETGAAWNVVRPSYIIGAVHDGSLNFLIGLAIFGAVQSHLGKPLDFPGDYAAWDREFCQSTALLNAYFEEWVTLTENAANEAFNIQDGLSSTCGRFWPYLASWFGTSWNPPEEDPSKYKITTCRHTNTPRGYGPTGTTRSTFSLLEWSGKAEVQKAWEKLAKDHGLALDPFTEGNRAQIFGMSDSAVLGDWPLSLSMRKARKLGFFGTADSFETAFEAIQDLARLKLVVPPTTQKFVE</sequence>
<reference evidence="2" key="2">
    <citation type="journal article" date="2023" name="IMA Fungus">
        <title>Comparative genomic study of the Penicillium genus elucidates a diverse pangenome and 15 lateral gene transfer events.</title>
        <authorList>
            <person name="Petersen C."/>
            <person name="Sorensen T."/>
            <person name="Nielsen M.R."/>
            <person name="Sondergaard T.E."/>
            <person name="Sorensen J.L."/>
            <person name="Fitzpatrick D.A."/>
            <person name="Frisvad J.C."/>
            <person name="Nielsen K.L."/>
        </authorList>
    </citation>
    <scope>NUCLEOTIDE SEQUENCE</scope>
    <source>
        <strain evidence="2">IBT 30761</strain>
    </source>
</reference>
<dbReference type="GeneID" id="81363399"/>
<evidence type="ECO:0000313" key="2">
    <source>
        <dbReference type="EMBL" id="KAJ5082886.1"/>
    </source>
</evidence>
<dbReference type="OrthoDB" id="1731983at2759"/>
<name>A0A9W9EJL8_9EURO</name>
<organism evidence="2 3">
    <name type="scientific">Penicillium argentinense</name>
    <dbReference type="NCBI Taxonomy" id="1131581"/>
    <lineage>
        <taxon>Eukaryota</taxon>
        <taxon>Fungi</taxon>
        <taxon>Dikarya</taxon>
        <taxon>Ascomycota</taxon>
        <taxon>Pezizomycotina</taxon>
        <taxon>Eurotiomycetes</taxon>
        <taxon>Eurotiomycetidae</taxon>
        <taxon>Eurotiales</taxon>
        <taxon>Aspergillaceae</taxon>
        <taxon>Penicillium</taxon>
    </lineage>
</organism>
<gene>
    <name evidence="2" type="ORF">N7532_011929</name>
</gene>
<proteinExistence type="predicted"/>
<dbReference type="Proteomes" id="UP001149074">
    <property type="component" value="Unassembled WGS sequence"/>
</dbReference>
<dbReference type="Gene3D" id="3.40.50.720">
    <property type="entry name" value="NAD(P)-binding Rossmann-like Domain"/>
    <property type="match status" value="1"/>
</dbReference>
<dbReference type="InterPro" id="IPR055222">
    <property type="entry name" value="PRISE-like_Rossmann-fold"/>
</dbReference>
<dbReference type="EMBL" id="JAPQKI010000011">
    <property type="protein sequence ID" value="KAJ5082886.1"/>
    <property type="molecule type" value="Genomic_DNA"/>
</dbReference>
<dbReference type="AlphaFoldDB" id="A0A9W9EJL8"/>
<accession>A0A9W9EJL8</accession>
<dbReference type="PANTHER" id="PTHR32487">
    <property type="entry name" value="3-OXO-DELTA(4,5)-STEROID 5-BETA-REDUCTASE"/>
    <property type="match status" value="1"/>
</dbReference>